<evidence type="ECO:0000313" key="2">
    <source>
        <dbReference type="Proteomes" id="UP000034086"/>
    </source>
</evidence>
<organism evidence="1 2">
    <name type="scientific">Candidatus Woesebacteria bacterium GW2011_GWE1_45_18</name>
    <dbReference type="NCBI Taxonomy" id="1618598"/>
    <lineage>
        <taxon>Bacteria</taxon>
        <taxon>Candidatus Woeseibacteriota</taxon>
    </lineage>
</organism>
<accession>A0A0G1M6P9</accession>
<proteinExistence type="predicted"/>
<comment type="caution">
    <text evidence="1">The sequence shown here is derived from an EMBL/GenBank/DDBJ whole genome shotgun (WGS) entry which is preliminary data.</text>
</comment>
<protein>
    <submittedName>
        <fullName evidence="1">Uncharacterized protein</fullName>
    </submittedName>
</protein>
<evidence type="ECO:0000313" key="1">
    <source>
        <dbReference type="EMBL" id="KKU03979.1"/>
    </source>
</evidence>
<dbReference type="EMBL" id="LCKQ01000006">
    <property type="protein sequence ID" value="KKU03979.1"/>
    <property type="molecule type" value="Genomic_DNA"/>
</dbReference>
<dbReference type="Proteomes" id="UP000034086">
    <property type="component" value="Unassembled WGS sequence"/>
</dbReference>
<dbReference type="AlphaFoldDB" id="A0A0G1M6P9"/>
<gene>
    <name evidence="1" type="ORF">UX03_C0006G0009</name>
</gene>
<reference evidence="1 2" key="1">
    <citation type="journal article" date="2015" name="Nature">
        <title>rRNA introns, odd ribosomes, and small enigmatic genomes across a large radiation of phyla.</title>
        <authorList>
            <person name="Brown C.T."/>
            <person name="Hug L.A."/>
            <person name="Thomas B.C."/>
            <person name="Sharon I."/>
            <person name="Castelle C.J."/>
            <person name="Singh A."/>
            <person name="Wilkins M.J."/>
            <person name="Williams K.H."/>
            <person name="Banfield J.F."/>
        </authorList>
    </citation>
    <scope>NUCLEOTIDE SEQUENCE [LARGE SCALE GENOMIC DNA]</scope>
</reference>
<name>A0A0G1M6P9_9BACT</name>
<sequence>MRLVKKNVCIILFIFLTLIAGYVISRQDTIKQFSDNKAQVRERVRVIRHGERIEIEELSASFILPTGLEDLTYAVDEYGNILLTTRELEMQDNNCEPGSLGSLSRVYEKDVIFNDQDAPWWNRKDGLDEAVDLRDAVKLGDFYIYRYGPQDTCSADISVTKRLIELKNKIPELLKTAKIWP</sequence>